<name>A0A4Y9EP73_9SPHN</name>
<evidence type="ECO:0008006" key="4">
    <source>
        <dbReference type="Google" id="ProtNLM"/>
    </source>
</evidence>
<evidence type="ECO:0000256" key="1">
    <source>
        <dbReference type="SAM" id="Phobius"/>
    </source>
</evidence>
<gene>
    <name evidence="2" type="ORF">EUV02_09580</name>
</gene>
<proteinExistence type="predicted"/>
<dbReference type="Proteomes" id="UP000297737">
    <property type="component" value="Unassembled WGS sequence"/>
</dbReference>
<keyword evidence="1" id="KW-0472">Membrane</keyword>
<feature type="transmembrane region" description="Helical" evidence="1">
    <location>
        <begin position="12"/>
        <end position="31"/>
    </location>
</feature>
<sequence length="281" mass="30664">MTGFAILLENTSIVLMGSIILVLMGLAAVGANRLRQHQDRRRSRRDDTPTGVDGQEGYITSAVLGLLALLMGFTFALAVDRFEDRRELVITEANAIGTAYLRTQLLPEPHRARISGLLKAYTDQRIILASAPPARARTMLAANDQLLTDLWTATVAAFPTIKGLDFSSAYLDSINAVIDLDEERKSSRQAKVPAEVFGVLFIYIIVTAGSLGYTVSGRRGLIAAGVLLMLILMSLMMTVDIDRPTGGGIVENQLPMQRLQASMANTPPGTYDRWLEKPETE</sequence>
<feature type="transmembrane region" description="Helical" evidence="1">
    <location>
        <begin position="194"/>
        <end position="215"/>
    </location>
</feature>
<dbReference type="AlphaFoldDB" id="A0A4Y9EP73"/>
<protein>
    <recommendedName>
        <fullName evidence="4">DUF4239 domain-containing protein</fullName>
    </recommendedName>
</protein>
<feature type="transmembrane region" description="Helical" evidence="1">
    <location>
        <begin position="58"/>
        <end position="79"/>
    </location>
</feature>
<keyword evidence="3" id="KW-1185">Reference proteome</keyword>
<keyword evidence="1" id="KW-0812">Transmembrane</keyword>
<comment type="caution">
    <text evidence="2">The sequence shown here is derived from an EMBL/GenBank/DDBJ whole genome shotgun (WGS) entry which is preliminary data.</text>
</comment>
<keyword evidence="1" id="KW-1133">Transmembrane helix</keyword>
<reference evidence="2 3" key="1">
    <citation type="submission" date="2019-02" db="EMBL/GenBank/DDBJ databases">
        <title>Polymorphobacter sp. isolated from the lake at the Tibet of China.</title>
        <authorList>
            <person name="Li A."/>
        </authorList>
    </citation>
    <scope>NUCLEOTIDE SEQUENCE [LARGE SCALE GENOMIC DNA]</scope>
    <source>
        <strain evidence="2 3">DJ1R-1</strain>
    </source>
</reference>
<accession>A0A4Y9EP73</accession>
<feature type="transmembrane region" description="Helical" evidence="1">
    <location>
        <begin position="221"/>
        <end position="239"/>
    </location>
</feature>
<dbReference type="OrthoDB" id="272864at2"/>
<dbReference type="RefSeq" id="WP_135246006.1">
    <property type="nucleotide sequence ID" value="NZ_SIHO01000002.1"/>
</dbReference>
<evidence type="ECO:0000313" key="2">
    <source>
        <dbReference type="EMBL" id="TFU03414.1"/>
    </source>
</evidence>
<dbReference type="InterPro" id="IPR025333">
    <property type="entry name" value="DUF4239"/>
</dbReference>
<dbReference type="Pfam" id="PF14023">
    <property type="entry name" value="Bestrophin-like"/>
    <property type="match status" value="1"/>
</dbReference>
<dbReference type="EMBL" id="SIHO01000002">
    <property type="protein sequence ID" value="TFU03414.1"/>
    <property type="molecule type" value="Genomic_DNA"/>
</dbReference>
<evidence type="ECO:0000313" key="3">
    <source>
        <dbReference type="Proteomes" id="UP000297737"/>
    </source>
</evidence>
<organism evidence="2 3">
    <name type="scientific">Glacieibacterium arshaanense</name>
    <dbReference type="NCBI Taxonomy" id="2511025"/>
    <lineage>
        <taxon>Bacteria</taxon>
        <taxon>Pseudomonadati</taxon>
        <taxon>Pseudomonadota</taxon>
        <taxon>Alphaproteobacteria</taxon>
        <taxon>Sphingomonadales</taxon>
        <taxon>Sphingosinicellaceae</taxon>
        <taxon>Glacieibacterium</taxon>
    </lineage>
</organism>